<reference evidence="1" key="1">
    <citation type="submission" date="2023-07" db="EMBL/GenBank/DDBJ databases">
        <title>draft genome sequence of fig (Ficus carica).</title>
        <authorList>
            <person name="Takahashi T."/>
            <person name="Nishimura K."/>
        </authorList>
    </citation>
    <scope>NUCLEOTIDE SEQUENCE</scope>
</reference>
<dbReference type="InterPro" id="IPR036770">
    <property type="entry name" value="Ankyrin_rpt-contain_sf"/>
</dbReference>
<dbReference type="Proteomes" id="UP001187192">
    <property type="component" value="Unassembled WGS sequence"/>
</dbReference>
<keyword evidence="2" id="KW-1185">Reference proteome</keyword>
<sequence>MSEWWSYSSRKRKHYPATSRGRRDVAKDMMRTSNKEKDTALHEAVRFNHLGVVKILSKVDPLKQARDSALLGCRERIPRMVTAILDNYSSPAYGPMAELLSMRPHWRETNVLCIGKLCWVTFLYYPL</sequence>
<name>A0AA88CQ84_FICCA</name>
<evidence type="ECO:0008006" key="3">
    <source>
        <dbReference type="Google" id="ProtNLM"/>
    </source>
</evidence>
<evidence type="ECO:0000313" key="1">
    <source>
        <dbReference type="EMBL" id="GMN26755.1"/>
    </source>
</evidence>
<proteinExistence type="predicted"/>
<dbReference type="EMBL" id="BTGU01009644">
    <property type="protein sequence ID" value="GMN26755.1"/>
    <property type="molecule type" value="Genomic_DNA"/>
</dbReference>
<gene>
    <name evidence="1" type="ORF">TIFTF001_051537</name>
</gene>
<evidence type="ECO:0000313" key="2">
    <source>
        <dbReference type="Proteomes" id="UP001187192"/>
    </source>
</evidence>
<comment type="caution">
    <text evidence="1">The sequence shown here is derived from an EMBL/GenBank/DDBJ whole genome shotgun (WGS) entry which is preliminary data.</text>
</comment>
<dbReference type="AlphaFoldDB" id="A0AA88CQ84"/>
<organism evidence="1 2">
    <name type="scientific">Ficus carica</name>
    <name type="common">Common fig</name>
    <dbReference type="NCBI Taxonomy" id="3494"/>
    <lineage>
        <taxon>Eukaryota</taxon>
        <taxon>Viridiplantae</taxon>
        <taxon>Streptophyta</taxon>
        <taxon>Embryophyta</taxon>
        <taxon>Tracheophyta</taxon>
        <taxon>Spermatophyta</taxon>
        <taxon>Magnoliopsida</taxon>
        <taxon>eudicotyledons</taxon>
        <taxon>Gunneridae</taxon>
        <taxon>Pentapetalae</taxon>
        <taxon>rosids</taxon>
        <taxon>fabids</taxon>
        <taxon>Rosales</taxon>
        <taxon>Moraceae</taxon>
        <taxon>Ficeae</taxon>
        <taxon>Ficus</taxon>
    </lineage>
</organism>
<accession>A0AA88CQ84</accession>
<dbReference type="SUPFAM" id="SSF48403">
    <property type="entry name" value="Ankyrin repeat"/>
    <property type="match status" value="1"/>
</dbReference>
<protein>
    <recommendedName>
        <fullName evidence="3">Ankyrin repeat protein</fullName>
    </recommendedName>
</protein>